<feature type="transmembrane region" description="Helical" evidence="7">
    <location>
        <begin position="171"/>
        <end position="192"/>
    </location>
</feature>
<comment type="subcellular location">
    <subcellularLocation>
        <location evidence="1 7">Cell membrane</location>
        <topology evidence="1 7">Multi-pass membrane protein</topology>
    </subcellularLocation>
</comment>
<name>A0A0X3ALX1_9FLAO</name>
<evidence type="ECO:0000256" key="5">
    <source>
        <dbReference type="ARBA" id="ARBA00022989"/>
    </source>
</evidence>
<comment type="similarity">
    <text evidence="2 7">Belongs to the UPF0056 (MarC) family.</text>
</comment>
<reference evidence="8 9" key="1">
    <citation type="submission" date="2016-01" db="EMBL/GenBank/DDBJ databases">
        <authorList>
            <person name="McClelland M."/>
            <person name="Jain A."/>
            <person name="Saraogi P."/>
            <person name="Mendelson R."/>
            <person name="Westerman R."/>
            <person name="SanMiguel P."/>
            <person name="Csonka L."/>
        </authorList>
    </citation>
    <scope>NUCLEOTIDE SEQUENCE [LARGE SCALE GENOMIC DNA]</scope>
    <source>
        <strain evidence="8 9">R-53146</strain>
    </source>
</reference>
<dbReference type="Proteomes" id="UP000182761">
    <property type="component" value="Unassembled WGS sequence"/>
</dbReference>
<keyword evidence="9" id="KW-1185">Reference proteome</keyword>
<feature type="transmembrane region" description="Helical" evidence="7">
    <location>
        <begin position="72"/>
        <end position="93"/>
    </location>
</feature>
<evidence type="ECO:0000256" key="6">
    <source>
        <dbReference type="ARBA" id="ARBA00023136"/>
    </source>
</evidence>
<dbReference type="PANTHER" id="PTHR33508">
    <property type="entry name" value="UPF0056 MEMBRANE PROTEIN YHCE"/>
    <property type="match status" value="1"/>
</dbReference>
<gene>
    <name evidence="8" type="ORF">Ga0061079_101205</name>
</gene>
<keyword evidence="4 7" id="KW-0812">Transmembrane</keyword>
<feature type="transmembrane region" description="Helical" evidence="7">
    <location>
        <begin position="45"/>
        <end position="60"/>
    </location>
</feature>
<evidence type="ECO:0000256" key="7">
    <source>
        <dbReference type="RuleBase" id="RU362048"/>
    </source>
</evidence>
<evidence type="ECO:0000256" key="3">
    <source>
        <dbReference type="ARBA" id="ARBA00022475"/>
    </source>
</evidence>
<feature type="transmembrane region" description="Helical" evidence="7">
    <location>
        <begin position="105"/>
        <end position="126"/>
    </location>
</feature>
<dbReference type="GO" id="GO:0005886">
    <property type="term" value="C:plasma membrane"/>
    <property type="evidence" value="ECO:0007669"/>
    <property type="project" value="UniProtKB-SubCell"/>
</dbReference>
<keyword evidence="5 7" id="KW-1133">Transmembrane helix</keyword>
<dbReference type="OrthoDB" id="978595at2"/>
<organism evidence="8 9">
    <name type="scientific">Apibacter mensalis</name>
    <dbReference type="NCBI Taxonomy" id="1586267"/>
    <lineage>
        <taxon>Bacteria</taxon>
        <taxon>Pseudomonadati</taxon>
        <taxon>Bacteroidota</taxon>
        <taxon>Flavobacteriia</taxon>
        <taxon>Flavobacteriales</taxon>
        <taxon>Weeksellaceae</taxon>
        <taxon>Apibacter</taxon>
    </lineage>
</organism>
<dbReference type="InterPro" id="IPR002771">
    <property type="entry name" value="Multi_antbiot-R_MarC"/>
</dbReference>
<evidence type="ECO:0000256" key="4">
    <source>
        <dbReference type="ARBA" id="ARBA00022692"/>
    </source>
</evidence>
<keyword evidence="6 7" id="KW-0472">Membrane</keyword>
<dbReference type="Pfam" id="PF01914">
    <property type="entry name" value="MarC"/>
    <property type="match status" value="1"/>
</dbReference>
<keyword evidence="3" id="KW-1003">Cell membrane</keyword>
<dbReference type="PANTHER" id="PTHR33508:SF1">
    <property type="entry name" value="UPF0056 MEMBRANE PROTEIN YHCE"/>
    <property type="match status" value="1"/>
</dbReference>
<dbReference type="EMBL" id="FCOR01000001">
    <property type="protein sequence ID" value="CVK15391.1"/>
    <property type="molecule type" value="Genomic_DNA"/>
</dbReference>
<dbReference type="AlphaFoldDB" id="A0A0X3ALX1"/>
<feature type="transmembrane region" description="Helical" evidence="7">
    <location>
        <begin position="132"/>
        <end position="150"/>
    </location>
</feature>
<protein>
    <recommendedName>
        <fullName evidence="7">UPF0056 membrane protein</fullName>
    </recommendedName>
</protein>
<dbReference type="RefSeq" id="WP_055424616.1">
    <property type="nucleotide sequence ID" value="NZ_FCOR01000001.1"/>
</dbReference>
<proteinExistence type="inferred from homology"/>
<evidence type="ECO:0000313" key="9">
    <source>
        <dbReference type="Proteomes" id="UP000182761"/>
    </source>
</evidence>
<sequence>MPLHFSIQEIASCFMVLFAIIDIFGSVPIIVSIKNKIGYLQAKKTTLVACAIMISFLFVGDKLLKLIGIDVYSFAVAGALVLFVIALEMILGIEINKIDEPQSASIVPLAFPLIAGAGSLTAVLALKAEYHTENIIIAILLNMAVVYLVLKYSGKLEQILGKGVISVMKKVFGIILLAISIKLFTANITSLLEKVSH</sequence>
<dbReference type="STRING" id="1586267.GCA_001418685_00206"/>
<evidence type="ECO:0000256" key="2">
    <source>
        <dbReference type="ARBA" id="ARBA00009784"/>
    </source>
</evidence>
<evidence type="ECO:0000256" key="1">
    <source>
        <dbReference type="ARBA" id="ARBA00004651"/>
    </source>
</evidence>
<feature type="transmembrane region" description="Helical" evidence="7">
    <location>
        <begin position="6"/>
        <end position="33"/>
    </location>
</feature>
<evidence type="ECO:0000313" key="8">
    <source>
        <dbReference type="EMBL" id="CVK15391.1"/>
    </source>
</evidence>
<accession>A0A0X3ALX1</accession>